<reference evidence="6 7" key="1">
    <citation type="submission" date="2017-08" db="EMBL/GenBank/DDBJ databases">
        <title>Reclassification of Bisgaard taxon 37 and 44.</title>
        <authorList>
            <person name="Christensen H."/>
        </authorList>
    </citation>
    <scope>NUCLEOTIDE SEQUENCE [LARGE SCALE GENOMIC DNA]</scope>
    <source>
        <strain evidence="6 7">EEAB3T1</strain>
    </source>
</reference>
<dbReference type="AlphaFoldDB" id="A0A3A1YH88"/>
<sequence length="196" mass="22179">MKKYFISIFLLCFASFSWAFSQSQLINQLQQPESLQGNFKQERYLQSIPLPITSTGEFTLVKAKGLLWQMQTPFAVNLRLNQQGISQWNGQAWINSNQLVQAAQIKLFLGLLSGDLSGIESQFQLQLQGTAQNWQLELIPQSLLMKQIFTSIFIQGGNLIQKITLNETQGDRTVITFSQIQVDQPLTAFAQDAFAE</sequence>
<dbReference type="CDD" id="cd16325">
    <property type="entry name" value="LolA"/>
    <property type="match status" value="1"/>
</dbReference>
<name>A0A3A1YH88_9GAMM</name>
<feature type="signal peptide" evidence="5">
    <location>
        <begin position="1"/>
        <end position="19"/>
    </location>
</feature>
<evidence type="ECO:0000256" key="5">
    <source>
        <dbReference type="SAM" id="SignalP"/>
    </source>
</evidence>
<dbReference type="InterPro" id="IPR029046">
    <property type="entry name" value="LolA/LolB/LppX"/>
</dbReference>
<dbReference type="EMBL" id="NRJF01000053">
    <property type="protein sequence ID" value="RIY36826.1"/>
    <property type="molecule type" value="Genomic_DNA"/>
</dbReference>
<dbReference type="InterPro" id="IPR004564">
    <property type="entry name" value="OM_lipoprot_carrier_LolA-like"/>
</dbReference>
<evidence type="ECO:0000256" key="4">
    <source>
        <dbReference type="ARBA" id="ARBA00022927"/>
    </source>
</evidence>
<proteinExistence type="predicted"/>
<evidence type="ECO:0000313" key="6">
    <source>
        <dbReference type="EMBL" id="RIY36826.1"/>
    </source>
</evidence>
<comment type="subunit">
    <text evidence="1">Monomer.</text>
</comment>
<accession>A0A3A1YH88</accession>
<keyword evidence="7" id="KW-1185">Reference proteome</keyword>
<keyword evidence="4" id="KW-0653">Protein transport</keyword>
<dbReference type="GO" id="GO:0015031">
    <property type="term" value="P:protein transport"/>
    <property type="evidence" value="ECO:0007669"/>
    <property type="project" value="UniProtKB-KW"/>
</dbReference>
<evidence type="ECO:0000256" key="3">
    <source>
        <dbReference type="ARBA" id="ARBA00022729"/>
    </source>
</evidence>
<protein>
    <recommendedName>
        <fullName evidence="8">Outer membrane lipoprotein carrier protein LolA</fullName>
    </recommendedName>
</protein>
<dbReference type="OrthoDB" id="7025041at2"/>
<evidence type="ECO:0000256" key="1">
    <source>
        <dbReference type="ARBA" id="ARBA00011245"/>
    </source>
</evidence>
<evidence type="ECO:0008006" key="8">
    <source>
        <dbReference type="Google" id="ProtNLM"/>
    </source>
</evidence>
<evidence type="ECO:0000256" key="2">
    <source>
        <dbReference type="ARBA" id="ARBA00022448"/>
    </source>
</evidence>
<dbReference type="Gene3D" id="2.50.20.10">
    <property type="entry name" value="Lipoprotein localisation LolA/LolB/LppX"/>
    <property type="match status" value="1"/>
</dbReference>
<evidence type="ECO:0000313" key="7">
    <source>
        <dbReference type="Proteomes" id="UP000265964"/>
    </source>
</evidence>
<dbReference type="Proteomes" id="UP000265964">
    <property type="component" value="Unassembled WGS sequence"/>
</dbReference>
<feature type="chain" id="PRO_5017275238" description="Outer membrane lipoprotein carrier protein LolA" evidence="5">
    <location>
        <begin position="20"/>
        <end position="196"/>
    </location>
</feature>
<keyword evidence="2" id="KW-0813">Transport</keyword>
<keyword evidence="3 5" id="KW-0732">Signal</keyword>
<dbReference type="Pfam" id="PF03548">
    <property type="entry name" value="LolA"/>
    <property type="match status" value="1"/>
</dbReference>
<dbReference type="RefSeq" id="WP_119534334.1">
    <property type="nucleotide sequence ID" value="NZ_NRJF01000053.1"/>
</dbReference>
<dbReference type="SUPFAM" id="SSF89392">
    <property type="entry name" value="Prokaryotic lipoproteins and lipoprotein localization factors"/>
    <property type="match status" value="1"/>
</dbReference>
<organism evidence="6 7">
    <name type="scientific">Psittacicella gerlachiana</name>
    <dbReference type="NCBI Taxonomy" id="2028574"/>
    <lineage>
        <taxon>Bacteria</taxon>
        <taxon>Pseudomonadati</taxon>
        <taxon>Pseudomonadota</taxon>
        <taxon>Gammaproteobacteria</taxon>
        <taxon>Pasteurellales</taxon>
        <taxon>Psittacicellaceae</taxon>
        <taxon>Psittacicella</taxon>
    </lineage>
</organism>
<gene>
    <name evidence="6" type="ORF">CKF59_02105</name>
</gene>
<comment type="caution">
    <text evidence="6">The sequence shown here is derived from an EMBL/GenBank/DDBJ whole genome shotgun (WGS) entry which is preliminary data.</text>
</comment>